<organism evidence="1 2">
    <name type="scientific">Paenibacillus thalictri</name>
    <dbReference type="NCBI Taxonomy" id="2527873"/>
    <lineage>
        <taxon>Bacteria</taxon>
        <taxon>Bacillati</taxon>
        <taxon>Bacillota</taxon>
        <taxon>Bacilli</taxon>
        <taxon>Bacillales</taxon>
        <taxon>Paenibacillaceae</taxon>
        <taxon>Paenibacillus</taxon>
    </lineage>
</organism>
<keyword evidence="2" id="KW-1185">Reference proteome</keyword>
<evidence type="ECO:0000313" key="1">
    <source>
        <dbReference type="EMBL" id="TBL80350.1"/>
    </source>
</evidence>
<gene>
    <name evidence="1" type="ORF">EYB31_08005</name>
</gene>
<sequence length="77" mass="9057">MERNEQLEQQLAQELMNGESGEVDAQRLASGRLAHKYEVRVQATVDPIVEETRIVRNYVREVDDRYDEYLSRTDQTD</sequence>
<dbReference type="OrthoDB" id="2666285at2"/>
<protein>
    <submittedName>
        <fullName evidence="1">Uncharacterized protein</fullName>
    </submittedName>
</protein>
<proteinExistence type="predicted"/>
<dbReference type="AlphaFoldDB" id="A0A4Q9DYN4"/>
<accession>A0A4Q9DYN4</accession>
<reference evidence="1 2" key="1">
    <citation type="submission" date="2019-02" db="EMBL/GenBank/DDBJ databases">
        <title>Paenibacillus sp. nov., isolated from surface-sterilized tissue of Thalictrum simplex L.</title>
        <authorList>
            <person name="Tuo L."/>
        </authorList>
    </citation>
    <scope>NUCLEOTIDE SEQUENCE [LARGE SCALE GENOMIC DNA]</scope>
    <source>
        <strain evidence="1 2">N2SHLJ1</strain>
    </source>
</reference>
<dbReference type="Proteomes" id="UP000293142">
    <property type="component" value="Unassembled WGS sequence"/>
</dbReference>
<dbReference type="EMBL" id="SIRE01000005">
    <property type="protein sequence ID" value="TBL80350.1"/>
    <property type="molecule type" value="Genomic_DNA"/>
</dbReference>
<evidence type="ECO:0000313" key="2">
    <source>
        <dbReference type="Proteomes" id="UP000293142"/>
    </source>
</evidence>
<dbReference type="RefSeq" id="WP_131012765.1">
    <property type="nucleotide sequence ID" value="NZ_SIRE01000005.1"/>
</dbReference>
<comment type="caution">
    <text evidence="1">The sequence shown here is derived from an EMBL/GenBank/DDBJ whole genome shotgun (WGS) entry which is preliminary data.</text>
</comment>
<name>A0A4Q9DYN4_9BACL</name>